<organism evidence="1">
    <name type="scientific">Arion vulgaris</name>
    <dbReference type="NCBI Taxonomy" id="1028688"/>
    <lineage>
        <taxon>Eukaryota</taxon>
        <taxon>Metazoa</taxon>
        <taxon>Spiralia</taxon>
        <taxon>Lophotrochozoa</taxon>
        <taxon>Mollusca</taxon>
        <taxon>Gastropoda</taxon>
        <taxon>Heterobranchia</taxon>
        <taxon>Euthyneura</taxon>
        <taxon>Panpulmonata</taxon>
        <taxon>Eupulmonata</taxon>
        <taxon>Stylommatophora</taxon>
        <taxon>Helicina</taxon>
        <taxon>Arionoidea</taxon>
        <taxon>Arionidae</taxon>
        <taxon>Arion</taxon>
    </lineage>
</organism>
<dbReference type="EMBL" id="HACG01019773">
    <property type="protein sequence ID" value="CEK66638.1"/>
    <property type="molecule type" value="Transcribed_RNA"/>
</dbReference>
<gene>
    <name evidence="1" type="primary">ORF59598</name>
</gene>
<proteinExistence type="predicted"/>
<accession>A0A0B6ZDL5</accession>
<name>A0A0B6ZDL5_9EUPU</name>
<feature type="non-terminal residue" evidence="1">
    <location>
        <position position="1"/>
    </location>
</feature>
<protein>
    <submittedName>
        <fullName evidence="1">Uncharacterized protein</fullName>
    </submittedName>
</protein>
<reference evidence="1" key="1">
    <citation type="submission" date="2014-12" db="EMBL/GenBank/DDBJ databases">
        <title>Insight into the proteome of Arion vulgaris.</title>
        <authorList>
            <person name="Aradska J."/>
            <person name="Bulat T."/>
            <person name="Smidak R."/>
            <person name="Sarate P."/>
            <person name="Gangsoo J."/>
            <person name="Sialana F."/>
            <person name="Bilban M."/>
            <person name="Lubec G."/>
        </authorList>
    </citation>
    <scope>NUCLEOTIDE SEQUENCE</scope>
    <source>
        <tissue evidence="1">Skin</tissue>
    </source>
</reference>
<sequence>WSVRRRRGNKSNILKTLKTHTEGKGCKSKLYSLKGSINVPTYVGVTGFYLPSRGKAPTDDGDG</sequence>
<dbReference type="AlphaFoldDB" id="A0A0B6ZDL5"/>
<evidence type="ECO:0000313" key="1">
    <source>
        <dbReference type="EMBL" id="CEK66638.1"/>
    </source>
</evidence>